<evidence type="ECO:0000256" key="3">
    <source>
        <dbReference type="SAM" id="MobiDB-lite"/>
    </source>
</evidence>
<dbReference type="EMBL" id="HE978316">
    <property type="protein sequence ID" value="CCK69551.1"/>
    <property type="molecule type" value="Genomic_DNA"/>
</dbReference>
<feature type="domain" description="Trs120/TRAPPC9 TPR region" evidence="5">
    <location>
        <begin position="395"/>
        <end position="632"/>
    </location>
</feature>
<dbReference type="RefSeq" id="XP_022463797.1">
    <property type="nucleotide sequence ID" value="XM_022607175.1"/>
</dbReference>
<dbReference type="PANTHER" id="PTHR21512:SF5">
    <property type="entry name" value="TRAFFICKING PROTEIN PARTICLE COMPLEX SUBUNIT 9"/>
    <property type="match status" value="1"/>
</dbReference>
<name>J7S661_HUIN7</name>
<organism evidence="8 9">
    <name type="scientific">Huiozyma naganishii (strain ATCC MYA-139 / BCRC 22969 / CBS 8797 / KCTC 17520 / NBRC 10181 / NCYC 3082 / Yp74L-3)</name>
    <name type="common">Yeast</name>
    <name type="synonym">Kazachstania naganishii</name>
    <dbReference type="NCBI Taxonomy" id="1071383"/>
    <lineage>
        <taxon>Eukaryota</taxon>
        <taxon>Fungi</taxon>
        <taxon>Dikarya</taxon>
        <taxon>Ascomycota</taxon>
        <taxon>Saccharomycotina</taxon>
        <taxon>Saccharomycetes</taxon>
        <taxon>Saccharomycetales</taxon>
        <taxon>Saccharomycetaceae</taxon>
        <taxon>Huiozyma</taxon>
    </lineage>
</organism>
<evidence type="ECO:0000313" key="8">
    <source>
        <dbReference type="EMBL" id="CCK69551.1"/>
    </source>
</evidence>
<dbReference type="Pfam" id="PF08626">
    <property type="entry name" value="TRAPPC9-Trs120"/>
    <property type="match status" value="1"/>
</dbReference>
<protein>
    <submittedName>
        <fullName evidence="8">Uncharacterized protein</fullName>
    </submittedName>
</protein>
<dbReference type="Proteomes" id="UP000006310">
    <property type="component" value="Chromosome 3"/>
</dbReference>
<dbReference type="InterPro" id="IPR058567">
    <property type="entry name" value="Ig_TRAPPC9_Trs120_3rd"/>
</dbReference>
<dbReference type="InterPro" id="IPR058564">
    <property type="entry name" value="TPR_TRAPPC9_Trs120"/>
</dbReference>
<comment type="subcellular location">
    <subcellularLocation>
        <location evidence="1">Golgi apparatus</location>
    </subcellularLocation>
</comment>
<dbReference type="GO" id="GO:0005085">
    <property type="term" value="F:guanyl-nucleotide exchange factor activity"/>
    <property type="evidence" value="ECO:0007669"/>
    <property type="project" value="EnsemblFungi"/>
</dbReference>
<accession>J7S661</accession>
<sequence length="1288" mass="146490">MNSLVHYPSFVDPCQIRTLVVPIGRWKWDDCELALENLKRFNEIRLLDITPLDSPLFNPQGFPQGRLFFQFNSLGHTDETDLFLCDFEPFRKQFVVIGLVNDDSDPVKNMEILREKYATTISHSLIYFNSKNVSEKLDDRDPRVFHIKSFNEMEKRLETIICDIGRSFLLSLNHYYSSYKHVTLRSPGIIGGNSIMKMNLTKYGDDVLSGKNSLRNTSSNAAASQSANSKRLSSFELTTNSIKKSASIKLASTLSTSDSRAQQRARGRQLKILGNFQLLAGKYLDALNSFTEAAELLHKIRDLLWLGSALDGVAISFLLLSYLQISFCIPEIVNKLCPVEISSPEEKSVNDTTPKATTPRTSTTVTPMHMKSPRNSIVANVNPTMLELEVDKVNLPKLIQLISNKILYYYELSVSHNSEYAPQVVYCNLLLRILTFMVSARSATSTLSTKVLQSIINPQSSTTEPLPADDFTNTHALEVYRFSNRLFELDLAGMSIEAQIGVYNTLANVYHLLGYNRKKGFALLLLLQTLLQDKKTKSFKWHPAYRELLKGIMHLYKIDSNTEPLAHNEDDNWLKIQKKVICLCRDVAEKVGDFSLCAKMALLLISKHTFCLTTDNQESILKDYILPSIKQGEILQYWDPCILRSVELRRLETNDPTNPDSEFPRERSILDDQKLKSVAKPHMLDTHEVFNPFKHLTLEDDTSNNATNKSDDAAGISTSTIFHKFILGDNIELACNLQNPFDFEVIVTKIELTERSREFCQLGQNTVTEFSPFILKPRSMTTLSFPLILQKSTSSESHILEALDISVFNLPLQEFKIIFDDTKSESGMHRYTYNAIDMKIIPEQPHLELINDSSAAENCVMVLDGTTTRLPLRLNNKSLGCEVDYIKFSTITNIEKELKPDYWRKLSPDKLYNFELGLRALKQSCIKIIDQPTGLKPNEGVNFAVDLDVMSVPLNFNKFDLIIEYGMKGSSEKLMYVKELKVTYDVTVRKAIEVPSLDVIPISETFKQDVGADVDWAAYLQKQLTKDKNLRVNDFALVLVDFRNSWIDGITLQAEFDDFSGKSYMVETEHTLRIIIPVRKIANTNNVLSEKPIPTVVTNRQFIRTNLTDEQIMDVRERFWCREYILDRLKCKWHFSHDKNVGGLVDARKFLDVFDNNIVAALYEGKFPYHINVNLDKESLKVGEHLKATVNVSPVKDNSTLGELPSIILLNVLIFDNRTSKLLSKSNRRILYNGLSCKSISGGTATETTFDFLPIETGQYQICACLSRSDDRDTVIQLDHSIVIFNVL</sequence>
<feature type="domain" description="Trs120/TRAPPC9 N-terminal" evidence="4">
    <location>
        <begin position="9"/>
        <end position="332"/>
    </location>
</feature>
<evidence type="ECO:0000256" key="2">
    <source>
        <dbReference type="ARBA" id="ARBA00023034"/>
    </source>
</evidence>
<dbReference type="GO" id="GO:0005829">
    <property type="term" value="C:cytosol"/>
    <property type="evidence" value="ECO:0007669"/>
    <property type="project" value="GOC"/>
</dbReference>
<dbReference type="GO" id="GO:0034498">
    <property type="term" value="P:early endosome to Golgi transport"/>
    <property type="evidence" value="ECO:0007669"/>
    <property type="project" value="EnsemblFungi"/>
</dbReference>
<dbReference type="PANTHER" id="PTHR21512">
    <property type="entry name" value="TRAFFICKING PROTEIN PARTICLE COMPLEX SUBUNIT 9"/>
    <property type="match status" value="1"/>
</dbReference>
<dbReference type="GeneID" id="34525231"/>
<dbReference type="InterPro" id="IPR058568">
    <property type="entry name" value="Ig_TRAPPC9_Trs120_4th"/>
</dbReference>
<reference evidence="8 9" key="1">
    <citation type="journal article" date="2011" name="Proc. Natl. Acad. Sci. U.S.A.">
        <title>Evolutionary erosion of yeast sex chromosomes by mating-type switching accidents.</title>
        <authorList>
            <person name="Gordon J.L."/>
            <person name="Armisen D."/>
            <person name="Proux-Wera E."/>
            <person name="Oheigeartaigh S.S."/>
            <person name="Byrne K.P."/>
            <person name="Wolfe K.H."/>
        </authorList>
    </citation>
    <scope>NUCLEOTIDE SEQUENCE [LARGE SCALE GENOMIC DNA]</scope>
    <source>
        <strain evidence="9">ATCC MYA-139 / BCRC 22969 / CBS 8797 / CCRC 22969 / KCTC 17520 / NBRC 10181 / NCYC 3082</strain>
    </source>
</reference>
<evidence type="ECO:0000259" key="5">
    <source>
        <dbReference type="Pfam" id="PF26251"/>
    </source>
</evidence>
<dbReference type="GO" id="GO:1990071">
    <property type="term" value="C:TRAPPII protein complex"/>
    <property type="evidence" value="ECO:0007669"/>
    <property type="project" value="EnsemblFungi"/>
</dbReference>
<dbReference type="InterPro" id="IPR058563">
    <property type="entry name" value="Trs120_TRAPPC9_N"/>
</dbReference>
<dbReference type="GO" id="GO:0006891">
    <property type="term" value="P:intra-Golgi vesicle-mediated transport"/>
    <property type="evidence" value="ECO:0007669"/>
    <property type="project" value="EnsemblFungi"/>
</dbReference>
<feature type="region of interest" description="Disordered" evidence="3">
    <location>
        <begin position="344"/>
        <end position="369"/>
    </location>
</feature>
<evidence type="ECO:0000259" key="7">
    <source>
        <dbReference type="Pfam" id="PF26283"/>
    </source>
</evidence>
<evidence type="ECO:0000256" key="1">
    <source>
        <dbReference type="ARBA" id="ARBA00004555"/>
    </source>
</evidence>
<evidence type="ECO:0000259" key="4">
    <source>
        <dbReference type="Pfam" id="PF08626"/>
    </source>
</evidence>
<dbReference type="Pfam" id="PF26280">
    <property type="entry name" value="Ig_TRAPPC9-Trs120_2nd"/>
    <property type="match status" value="1"/>
</dbReference>
<dbReference type="InterPro" id="IPR013935">
    <property type="entry name" value="Trs120_TRAPPC9"/>
</dbReference>
<dbReference type="HOGENOM" id="CLU_002231_1_0_1"/>
<feature type="domain" description="Trs120/TRAPPC9 third Ig-like" evidence="6">
    <location>
        <begin position="992"/>
        <end position="1163"/>
    </location>
</feature>
<dbReference type="GO" id="GO:0005769">
    <property type="term" value="C:early endosome"/>
    <property type="evidence" value="ECO:0007669"/>
    <property type="project" value="EnsemblFungi"/>
</dbReference>
<dbReference type="GO" id="GO:0005802">
    <property type="term" value="C:trans-Golgi network"/>
    <property type="evidence" value="ECO:0007669"/>
    <property type="project" value="EnsemblFungi"/>
</dbReference>
<gene>
    <name evidence="8" type="primary">KNAG0C04490</name>
    <name evidence="8" type="ordered locus">KNAG_0C04490</name>
</gene>
<dbReference type="KEGG" id="kng:KNAG_0C04490"/>
<dbReference type="Pfam" id="PF26282">
    <property type="entry name" value="Ig_TRAPPC9-Trs120_3rd"/>
    <property type="match status" value="1"/>
</dbReference>
<dbReference type="STRING" id="1071383.J7S661"/>
<evidence type="ECO:0000313" key="9">
    <source>
        <dbReference type="Proteomes" id="UP000006310"/>
    </source>
</evidence>
<feature type="domain" description="Trs120/TRAPPC9 fourth Ig-like" evidence="7">
    <location>
        <begin position="1175"/>
        <end position="1287"/>
    </location>
</feature>
<keyword evidence="9" id="KW-1185">Reference proteome</keyword>
<dbReference type="Pfam" id="PF26283">
    <property type="entry name" value="Ig_TRAPPC9-Trs120_4th"/>
    <property type="match status" value="1"/>
</dbReference>
<dbReference type="eggNOG" id="KOG1953">
    <property type="taxonomic scope" value="Eukaryota"/>
</dbReference>
<dbReference type="OrthoDB" id="27962at2759"/>
<feature type="compositionally biased region" description="Low complexity" evidence="3">
    <location>
        <begin position="352"/>
        <end position="367"/>
    </location>
</feature>
<reference evidence="9" key="2">
    <citation type="submission" date="2012-08" db="EMBL/GenBank/DDBJ databases">
        <title>Genome sequence of Kazachstania naganishii.</title>
        <authorList>
            <person name="Gordon J.L."/>
            <person name="Armisen D."/>
            <person name="Proux-Wera E."/>
            <person name="OhEigeartaigh S.S."/>
            <person name="Byrne K.P."/>
            <person name="Wolfe K.H."/>
        </authorList>
    </citation>
    <scope>NUCLEOTIDE SEQUENCE [LARGE SCALE GENOMIC DNA]</scope>
    <source>
        <strain evidence="9">ATCC MYA-139 / BCRC 22969 / CBS 8797 / CCRC 22969 / KCTC 17520 / NBRC 10181 / NCYC 3082</strain>
    </source>
</reference>
<evidence type="ECO:0000259" key="6">
    <source>
        <dbReference type="Pfam" id="PF26282"/>
    </source>
</evidence>
<proteinExistence type="predicted"/>
<keyword evidence="2" id="KW-0333">Golgi apparatus</keyword>
<dbReference type="Pfam" id="PF26251">
    <property type="entry name" value="TPR_TRAPPC9-Trs120"/>
    <property type="match status" value="1"/>
</dbReference>
<dbReference type="OMA" id="EHSRDRM"/>